<evidence type="ECO:0000259" key="5">
    <source>
        <dbReference type="PROSITE" id="PS51530"/>
    </source>
</evidence>
<accession>A0A8D2L855</accession>
<reference evidence="6" key="1">
    <citation type="submission" date="2025-08" db="UniProtKB">
        <authorList>
            <consortium name="Ensembl"/>
        </authorList>
    </citation>
    <scope>IDENTIFICATION</scope>
</reference>
<dbReference type="Pfam" id="PF00031">
    <property type="entry name" value="Cystatin"/>
    <property type="match status" value="1"/>
</dbReference>
<dbReference type="GO" id="GO:0008191">
    <property type="term" value="F:metalloendopeptidase inhibitor activity"/>
    <property type="evidence" value="ECO:0007669"/>
    <property type="project" value="TreeGrafter"/>
</dbReference>
<dbReference type="SUPFAM" id="SSF54403">
    <property type="entry name" value="Cystatin/monellin"/>
    <property type="match status" value="2"/>
</dbReference>
<dbReference type="GO" id="GO:0005576">
    <property type="term" value="C:extracellular region"/>
    <property type="evidence" value="ECO:0007669"/>
    <property type="project" value="TreeGrafter"/>
</dbReference>
<reference evidence="6" key="2">
    <citation type="submission" date="2025-09" db="UniProtKB">
        <authorList>
            <consortium name="Ensembl"/>
        </authorList>
    </citation>
    <scope>IDENTIFICATION</scope>
</reference>
<dbReference type="PANTHER" id="PTHR13814">
    <property type="entry name" value="FETUIN"/>
    <property type="match status" value="1"/>
</dbReference>
<feature type="domain" description="Cystatin fetuin-B-type" evidence="5">
    <location>
        <begin position="100"/>
        <end position="211"/>
    </location>
</feature>
<dbReference type="InterPro" id="IPR050735">
    <property type="entry name" value="Kininogen_Fetuin_HRG"/>
</dbReference>
<name>A0A8D2L855_VARKO</name>
<dbReference type="CDD" id="cd00042">
    <property type="entry name" value="CY"/>
    <property type="match status" value="1"/>
</dbReference>
<organism evidence="6 7">
    <name type="scientific">Varanus komodoensis</name>
    <name type="common">Komodo dragon</name>
    <dbReference type="NCBI Taxonomy" id="61221"/>
    <lineage>
        <taxon>Eukaryota</taxon>
        <taxon>Metazoa</taxon>
        <taxon>Chordata</taxon>
        <taxon>Craniata</taxon>
        <taxon>Vertebrata</taxon>
        <taxon>Euteleostomi</taxon>
        <taxon>Lepidosauria</taxon>
        <taxon>Squamata</taxon>
        <taxon>Bifurcata</taxon>
        <taxon>Unidentata</taxon>
        <taxon>Episquamata</taxon>
        <taxon>Toxicofera</taxon>
        <taxon>Anguimorpha</taxon>
        <taxon>Paleoanguimorpha</taxon>
        <taxon>Varanoidea</taxon>
        <taxon>Varanidae</taxon>
        <taxon>Varanus</taxon>
    </lineage>
</organism>
<dbReference type="AlphaFoldDB" id="A0A8D2L855"/>
<protein>
    <submittedName>
        <fullName evidence="6">Fetuin B</fullName>
    </submittedName>
</protein>
<proteinExistence type="predicted"/>
<dbReference type="Ensembl" id="ENSVKKT00000018470.1">
    <property type="protein sequence ID" value="ENSVKKP00000018013.1"/>
    <property type="gene ID" value="ENSVKKG00000012305.1"/>
</dbReference>
<evidence type="ECO:0000256" key="3">
    <source>
        <dbReference type="ARBA" id="ARBA00023180"/>
    </source>
</evidence>
<dbReference type="OMA" id="PGHQHEH"/>
<evidence type="ECO:0000313" key="6">
    <source>
        <dbReference type="Ensembl" id="ENSVKKP00000018013.1"/>
    </source>
</evidence>
<evidence type="ECO:0000256" key="2">
    <source>
        <dbReference type="ARBA" id="ARBA00023157"/>
    </source>
</evidence>
<keyword evidence="1" id="KW-0732">Signal</keyword>
<dbReference type="GO" id="GO:0004869">
    <property type="term" value="F:cysteine-type endopeptidase inhibitor activity"/>
    <property type="evidence" value="ECO:0007669"/>
    <property type="project" value="InterPro"/>
</dbReference>
<dbReference type="Proteomes" id="UP000694545">
    <property type="component" value="Unplaced"/>
</dbReference>
<dbReference type="PANTHER" id="PTHR13814:SF10">
    <property type="entry name" value="FETUIN-B"/>
    <property type="match status" value="1"/>
</dbReference>
<dbReference type="GO" id="GO:0007339">
    <property type="term" value="P:binding of sperm to zona pellucida"/>
    <property type="evidence" value="ECO:0007669"/>
    <property type="project" value="TreeGrafter"/>
</dbReference>
<dbReference type="Gene3D" id="3.10.450.10">
    <property type="match status" value="1"/>
</dbReference>
<dbReference type="InterPro" id="IPR046350">
    <property type="entry name" value="Cystatin_sf"/>
</dbReference>
<feature type="compositionally biased region" description="Basic residues" evidence="4">
    <location>
        <begin position="247"/>
        <end position="284"/>
    </location>
</feature>
<evidence type="ECO:0000256" key="4">
    <source>
        <dbReference type="SAM" id="MobiDB-lite"/>
    </source>
</evidence>
<keyword evidence="3" id="KW-0325">Glycoprotein</keyword>
<dbReference type="InterPro" id="IPR025764">
    <property type="entry name" value="Cystatin_Fetuin_B"/>
</dbReference>
<keyword evidence="2" id="KW-1015">Disulfide bond</keyword>
<evidence type="ECO:0000256" key="1">
    <source>
        <dbReference type="ARBA" id="ARBA00022729"/>
    </source>
</evidence>
<feature type="region of interest" description="Disordered" evidence="4">
    <location>
        <begin position="217"/>
        <end position="297"/>
    </location>
</feature>
<dbReference type="SMART" id="SM00043">
    <property type="entry name" value="CY"/>
    <property type="match status" value="1"/>
</dbReference>
<dbReference type="InterPro" id="IPR000010">
    <property type="entry name" value="Cystatin_dom"/>
</dbReference>
<feature type="compositionally biased region" description="Basic and acidic residues" evidence="4">
    <location>
        <begin position="232"/>
        <end position="246"/>
    </location>
</feature>
<sequence length="404" mass="44696">DGRYPARPFHCLLHFCAGKSLSAHLQVPHDSIFFLTLDVVETDSHVLSQKSWKDAGIRPAHETVYGGCKVTLAYNEILEQVTLLHYDCNIRPISSASVVRSCPDCPIQSDSTETEYQEAAAELLAKFNAESNQEHLFAILNVTRASFQWVVGPSRSVEFTIHETSCSKSKSGPDVSKCPLLPPETATIGLCKGSVVYSQIEHRKFTRVNCDFFPRQASNTHEENPQSGADSEEGHGHHQREKEQHQQHPRPPHPRHPGPPHPRHPGPPHAHHPGPPHPHHHHHNHSDGHRNLPHHRGSLGRVTVLPRSNSHVSLHSLPKIGAEQWDGSPVPPQEQGPNIDSTLPEIHGISEGALPVGRPDVIIPFPTGFSESDSCPGETRIHIHGLELRQRPVTKPPPQTSQAE</sequence>
<keyword evidence="7" id="KW-1185">Reference proteome</keyword>
<evidence type="ECO:0000313" key="7">
    <source>
        <dbReference type="Proteomes" id="UP000694545"/>
    </source>
</evidence>
<dbReference type="PROSITE" id="PS51530">
    <property type="entry name" value="CYSTATIN_FETUIN_B"/>
    <property type="match status" value="1"/>
</dbReference>